<dbReference type="PANTHER" id="PTHR11058:SF9">
    <property type="entry name" value="NADH-UBIQUINONE OXIDOREDUCTASE CHAIN 3"/>
    <property type="match status" value="1"/>
</dbReference>
<keyword evidence="9" id="KW-1185">Reference proteome</keyword>
<proteinExistence type="inferred from homology"/>
<dbReference type="PANTHER" id="PTHR11058">
    <property type="entry name" value="NADH-UBIQUINONE OXIDOREDUCTASE CHAIN 3"/>
    <property type="match status" value="1"/>
</dbReference>
<evidence type="ECO:0000256" key="5">
    <source>
        <dbReference type="ARBA" id="ARBA00022989"/>
    </source>
</evidence>
<evidence type="ECO:0000256" key="4">
    <source>
        <dbReference type="ARBA" id="ARBA00022692"/>
    </source>
</evidence>
<dbReference type="Gene3D" id="1.20.58.1610">
    <property type="entry name" value="NADH:ubiquinone/plastoquinone oxidoreductase, chain 3"/>
    <property type="match status" value="1"/>
</dbReference>
<dbReference type="EMBL" id="CP020477">
    <property type="protein sequence ID" value="ARM77154.1"/>
    <property type="molecule type" value="Genomic_DNA"/>
</dbReference>
<dbReference type="GeneID" id="41591275"/>
<protein>
    <submittedName>
        <fullName evidence="8">NADH-quinone oxidoreductase subunit A</fullName>
    </submittedName>
</protein>
<evidence type="ECO:0000313" key="9">
    <source>
        <dbReference type="Proteomes" id="UP000193404"/>
    </source>
</evidence>
<dbReference type="InterPro" id="IPR000440">
    <property type="entry name" value="NADH_UbQ/plastoQ_OxRdtase_su3"/>
</dbReference>
<dbReference type="NCBIfam" id="NF004728">
    <property type="entry name" value="PRK06073.1-4"/>
    <property type="match status" value="1"/>
</dbReference>
<dbReference type="GO" id="GO:0030964">
    <property type="term" value="C:NADH dehydrogenase complex"/>
    <property type="evidence" value="ECO:0007669"/>
    <property type="project" value="TreeGrafter"/>
</dbReference>
<evidence type="ECO:0000313" key="8">
    <source>
        <dbReference type="EMBL" id="ARM77154.1"/>
    </source>
</evidence>
<feature type="transmembrane region" description="Helical" evidence="7">
    <location>
        <begin position="7"/>
        <end position="25"/>
    </location>
</feature>
<evidence type="ECO:0000256" key="2">
    <source>
        <dbReference type="ARBA" id="ARBA00008472"/>
    </source>
</evidence>
<sequence>MSLVQPLVAIGLPAILVLIVGYGGYKLLSLIVPHDPTPLKVSRFEAGNIPSGEGRLWFPLQYYGYLLIYVTIEPILVLLFTIASAPILHNFILFRNLAFILFSFIILVYPVIYYAISQINVLLNWELRR</sequence>
<feature type="transmembrane region" description="Helical" evidence="7">
    <location>
        <begin position="62"/>
        <end position="85"/>
    </location>
</feature>
<evidence type="ECO:0000256" key="6">
    <source>
        <dbReference type="ARBA" id="ARBA00023136"/>
    </source>
</evidence>
<keyword evidence="5 7" id="KW-1133">Transmembrane helix</keyword>
<keyword evidence="6 7" id="KW-0472">Membrane</keyword>
<comment type="similarity">
    <text evidence="2">Belongs to the complex I subunit 3 family.</text>
</comment>
<name>A0A1W6K407_9CREN</name>
<dbReference type="InterPro" id="IPR038430">
    <property type="entry name" value="NDAH_ubi_oxred_su3_sf"/>
</dbReference>
<evidence type="ECO:0000256" key="7">
    <source>
        <dbReference type="SAM" id="Phobius"/>
    </source>
</evidence>
<comment type="subcellular location">
    <subcellularLocation>
        <location evidence="1">Membrane</location>
    </subcellularLocation>
</comment>
<dbReference type="Pfam" id="PF00507">
    <property type="entry name" value="Oxidored_q4"/>
    <property type="match status" value="1"/>
</dbReference>
<dbReference type="KEGG" id="aman:B6F84_10080"/>
<organism evidence="8 9">
    <name type="scientific">Acidianus manzaensis</name>
    <dbReference type="NCBI Taxonomy" id="282676"/>
    <lineage>
        <taxon>Archaea</taxon>
        <taxon>Thermoproteota</taxon>
        <taxon>Thermoprotei</taxon>
        <taxon>Sulfolobales</taxon>
        <taxon>Sulfolobaceae</taxon>
        <taxon>Acidianus</taxon>
    </lineage>
</organism>
<dbReference type="NCBIfam" id="NF004726">
    <property type="entry name" value="PRK06073.1-1"/>
    <property type="match status" value="1"/>
</dbReference>
<gene>
    <name evidence="8" type="ORF">B6F84_10080</name>
</gene>
<dbReference type="GO" id="GO:0008137">
    <property type="term" value="F:NADH dehydrogenase (ubiquinone) activity"/>
    <property type="evidence" value="ECO:0007669"/>
    <property type="project" value="InterPro"/>
</dbReference>
<keyword evidence="3" id="KW-0813">Transport</keyword>
<dbReference type="RefSeq" id="WP_148692124.1">
    <property type="nucleotide sequence ID" value="NZ_CP020477.1"/>
</dbReference>
<keyword evidence="4 7" id="KW-0812">Transmembrane</keyword>
<dbReference type="STRING" id="282676.B6F84_10080"/>
<reference evidence="8 9" key="1">
    <citation type="submission" date="2017-03" db="EMBL/GenBank/DDBJ databases">
        <title>Sulfur activation and transportation mechanism of thermophilic Archaea Acidianus manzaensis YN-25.</title>
        <authorList>
            <person name="Ma Y."/>
            <person name="Yang Y."/>
            <person name="Xia J."/>
        </authorList>
    </citation>
    <scope>NUCLEOTIDE SEQUENCE [LARGE SCALE GENOMIC DNA]</scope>
    <source>
        <strain evidence="8 9">YN-25</strain>
    </source>
</reference>
<dbReference type="OrthoDB" id="51573at2157"/>
<dbReference type="AlphaFoldDB" id="A0A1W6K407"/>
<evidence type="ECO:0000256" key="1">
    <source>
        <dbReference type="ARBA" id="ARBA00004370"/>
    </source>
</evidence>
<accession>A0A1W6K407</accession>
<dbReference type="Proteomes" id="UP000193404">
    <property type="component" value="Chromosome"/>
</dbReference>
<feature type="transmembrane region" description="Helical" evidence="7">
    <location>
        <begin position="97"/>
        <end position="116"/>
    </location>
</feature>
<evidence type="ECO:0000256" key="3">
    <source>
        <dbReference type="ARBA" id="ARBA00022448"/>
    </source>
</evidence>